<dbReference type="Pfam" id="PF00009">
    <property type="entry name" value="GTP_EFTU"/>
    <property type="match status" value="1"/>
</dbReference>
<organism evidence="15 16">
    <name type="scientific">Burkholderia singularis</name>
    <dbReference type="NCBI Taxonomy" id="1503053"/>
    <lineage>
        <taxon>Bacteria</taxon>
        <taxon>Pseudomonadati</taxon>
        <taxon>Pseudomonadota</taxon>
        <taxon>Betaproteobacteria</taxon>
        <taxon>Burkholderiales</taxon>
        <taxon>Burkholderiaceae</taxon>
        <taxon>Burkholderia</taxon>
        <taxon>pseudomallei group</taxon>
    </lineage>
</organism>
<dbReference type="GO" id="GO:0003746">
    <property type="term" value="F:translation elongation factor activity"/>
    <property type="evidence" value="ECO:0007669"/>
    <property type="project" value="UniProtKB-UniRule"/>
</dbReference>
<evidence type="ECO:0000256" key="2">
    <source>
        <dbReference type="ARBA" id="ARBA00022475"/>
    </source>
</evidence>
<dbReference type="EC" id="3.6.5.n1" evidence="12 13"/>
<dbReference type="PANTHER" id="PTHR43512:SF4">
    <property type="entry name" value="TRANSLATION FACTOR GUF1 HOMOLOG, CHLOROPLASTIC"/>
    <property type="match status" value="1"/>
</dbReference>
<dbReference type="Gene3D" id="3.30.70.2570">
    <property type="entry name" value="Elongation factor 4, C-terminal domain"/>
    <property type="match status" value="1"/>
</dbReference>
<sequence length="597" mass="66016">MDHIRNFSIIAHIDHGKSTLADRIIQLCGGLSDREMEAQVLDSMDLERERGITIKAQTAALTYRARDGKVYNLNLIDTPGHVDFSYEVSRSLSACEGALLVVDASQGVEAQTVANCYTAIELGVEVVPVLNKIDLPAANPENAIAEIEDVIGIDASDATHCSAKTGLGVEDVLEALIAKVPPPKGDPDGPLQALIIDSWFDNYVGVVMLVRIVNGTLRPKDKIKLMAMGAQYPVEHVGVFTPKSRDLESLSAGQVGFIISGIKELTAAKVGDTVTLANKPAPEPLPGFKEVKPQVFAGLYPVEANQYDALRESLEKLKLNDASLQYEPEVSQALGFGFRCGFLGLLHMEIVQERLEREFDMDLITTAPTVVYEVVQSDGATIMVENPAKMPEPARIAEIREPIVTVNLYMPQDYVGSVITLCEQKRGSQINMQYHGRQVQLTYEIPMAEIVLDFFDRLKSVSRGYASMDYEFKEYRTSDVVKVDMLINGDKVDALSIIVHRSQSQYRGREVAAKMREIIPRQMYDVAIQAAIGAHIIARENIKALRKNVLAKCYGGDITRKKKLLEKQKEGKKRMKQVGSVEIPQEAFLAILRVEDK</sequence>
<dbReference type="SMART" id="SM00838">
    <property type="entry name" value="EFG_C"/>
    <property type="match status" value="1"/>
</dbReference>
<dbReference type="CDD" id="cd03709">
    <property type="entry name" value="lepA_C"/>
    <property type="match status" value="1"/>
</dbReference>
<comment type="similarity">
    <text evidence="11">Belongs to the GTP-binding elongation factor family. LepA subfamily.</text>
</comment>
<dbReference type="GO" id="GO:0043022">
    <property type="term" value="F:ribosome binding"/>
    <property type="evidence" value="ECO:0007669"/>
    <property type="project" value="UniProtKB-UniRule"/>
</dbReference>
<keyword evidence="15" id="KW-0251">Elongation factor</keyword>
<proteinExistence type="inferred from homology"/>
<name>A0A238HD29_9BURK</name>
<dbReference type="FunFam" id="3.30.70.870:FF:000004">
    <property type="entry name" value="Translation factor GUF1, mitochondrial"/>
    <property type="match status" value="1"/>
</dbReference>
<dbReference type="InterPro" id="IPR006297">
    <property type="entry name" value="EF-4"/>
</dbReference>
<dbReference type="InterPro" id="IPR009000">
    <property type="entry name" value="Transl_B-barrel_sf"/>
</dbReference>
<dbReference type="InterPro" id="IPR000640">
    <property type="entry name" value="EFG_V-like"/>
</dbReference>
<feature type="binding site" evidence="13">
    <location>
        <begin position="14"/>
        <end position="19"/>
    </location>
    <ligand>
        <name>GTP</name>
        <dbReference type="ChEBI" id="CHEBI:37565"/>
    </ligand>
</feature>
<dbReference type="SUPFAM" id="SSF50447">
    <property type="entry name" value="Translation proteins"/>
    <property type="match status" value="1"/>
</dbReference>
<dbReference type="InterPro" id="IPR035654">
    <property type="entry name" value="LepA_IV"/>
</dbReference>
<evidence type="ECO:0000256" key="13">
    <source>
        <dbReference type="HAMAP-Rule" id="MF_00071"/>
    </source>
</evidence>
<dbReference type="Gene3D" id="2.40.30.10">
    <property type="entry name" value="Translation factors"/>
    <property type="match status" value="1"/>
</dbReference>
<dbReference type="NCBIfam" id="TIGR01393">
    <property type="entry name" value="lepA"/>
    <property type="match status" value="1"/>
</dbReference>
<evidence type="ECO:0000256" key="11">
    <source>
        <dbReference type="ARBA" id="ARBA00061052"/>
    </source>
</evidence>
<comment type="catalytic activity">
    <reaction evidence="9 13">
        <text>GTP + H2O = GDP + phosphate + H(+)</text>
        <dbReference type="Rhea" id="RHEA:19669"/>
        <dbReference type="ChEBI" id="CHEBI:15377"/>
        <dbReference type="ChEBI" id="CHEBI:15378"/>
        <dbReference type="ChEBI" id="CHEBI:37565"/>
        <dbReference type="ChEBI" id="CHEBI:43474"/>
        <dbReference type="ChEBI" id="CHEBI:58189"/>
        <dbReference type="EC" id="3.6.5.n1"/>
    </reaction>
</comment>
<dbReference type="GO" id="GO:0045727">
    <property type="term" value="P:positive regulation of translation"/>
    <property type="evidence" value="ECO:0007669"/>
    <property type="project" value="UniProtKB-UniRule"/>
</dbReference>
<dbReference type="InterPro" id="IPR013842">
    <property type="entry name" value="LepA_CTD"/>
</dbReference>
<dbReference type="CDD" id="cd01890">
    <property type="entry name" value="LepA"/>
    <property type="match status" value="1"/>
</dbReference>
<evidence type="ECO:0000256" key="10">
    <source>
        <dbReference type="ARBA" id="ARBA00057626"/>
    </source>
</evidence>
<evidence type="ECO:0000256" key="7">
    <source>
        <dbReference type="ARBA" id="ARBA00023134"/>
    </source>
</evidence>
<keyword evidence="2 13" id="KW-1003">Cell membrane</keyword>
<dbReference type="GO" id="GO:0005525">
    <property type="term" value="F:GTP binding"/>
    <property type="evidence" value="ECO:0007669"/>
    <property type="project" value="UniProtKB-UniRule"/>
</dbReference>
<protein>
    <recommendedName>
        <fullName evidence="12 13">Elongation factor 4</fullName>
        <shortName evidence="13">EF-4</shortName>
        <ecNumber evidence="12 13">3.6.5.n1</ecNumber>
    </recommendedName>
    <alternativeName>
        <fullName evidence="13">Ribosomal back-translocase LepA</fullName>
    </alternativeName>
</protein>
<dbReference type="FunFam" id="3.40.50.300:FF:000078">
    <property type="entry name" value="Elongation factor 4"/>
    <property type="match status" value="1"/>
</dbReference>
<dbReference type="CDD" id="cd03699">
    <property type="entry name" value="EF4_II"/>
    <property type="match status" value="1"/>
</dbReference>
<dbReference type="FunFam" id="2.40.30.10:FF:000015">
    <property type="entry name" value="Translation factor GUF1, mitochondrial"/>
    <property type="match status" value="1"/>
</dbReference>
<keyword evidence="7 13" id="KW-0342">GTP-binding</keyword>
<keyword evidence="4 13" id="KW-0547">Nucleotide-binding</keyword>
<keyword evidence="8 13" id="KW-0472">Membrane</keyword>
<dbReference type="CDD" id="cd16260">
    <property type="entry name" value="EF4_III"/>
    <property type="match status" value="1"/>
</dbReference>
<dbReference type="InterPro" id="IPR005225">
    <property type="entry name" value="Small_GTP-bd"/>
</dbReference>
<dbReference type="PRINTS" id="PR00315">
    <property type="entry name" value="ELONGATNFCT"/>
</dbReference>
<keyword evidence="3" id="KW-0997">Cell inner membrane</keyword>
<keyword evidence="6 13" id="KW-0648">Protein biosynthesis</keyword>
<feature type="domain" description="Tr-type G" evidence="14">
    <location>
        <begin position="2"/>
        <end position="184"/>
    </location>
</feature>
<reference evidence="15 16" key="1">
    <citation type="submission" date="2017-04" db="EMBL/GenBank/DDBJ databases">
        <authorList>
            <person name="Afonso C.L."/>
            <person name="Miller P.J."/>
            <person name="Scott M.A."/>
            <person name="Spackman E."/>
            <person name="Goraichik I."/>
            <person name="Dimitrov K.M."/>
            <person name="Suarez D.L."/>
            <person name="Swayne D.E."/>
        </authorList>
    </citation>
    <scope>NUCLEOTIDE SEQUENCE [LARGE SCALE GENOMIC DNA]</scope>
    <source>
        <strain evidence="15">LMG 28154</strain>
    </source>
</reference>
<dbReference type="PROSITE" id="PS51722">
    <property type="entry name" value="G_TR_2"/>
    <property type="match status" value="1"/>
</dbReference>
<dbReference type="RefSeq" id="WP_089342305.1">
    <property type="nucleotide sequence ID" value="NZ_FXAN01000126.1"/>
</dbReference>
<dbReference type="Pfam" id="PF06421">
    <property type="entry name" value="LepA_C"/>
    <property type="match status" value="1"/>
</dbReference>
<comment type="similarity">
    <text evidence="1 13">Belongs to the TRAFAC class translation factor GTPase superfamily. Classic translation factor GTPase family. LepA subfamily.</text>
</comment>
<evidence type="ECO:0000256" key="8">
    <source>
        <dbReference type="ARBA" id="ARBA00023136"/>
    </source>
</evidence>
<evidence type="ECO:0000256" key="4">
    <source>
        <dbReference type="ARBA" id="ARBA00022741"/>
    </source>
</evidence>
<dbReference type="FunFam" id="3.30.70.2570:FF:000001">
    <property type="entry name" value="Translation factor GUF1, mitochondrial"/>
    <property type="match status" value="1"/>
</dbReference>
<evidence type="ECO:0000313" key="15">
    <source>
        <dbReference type="EMBL" id="SMG03088.1"/>
    </source>
</evidence>
<dbReference type="SUPFAM" id="SSF52540">
    <property type="entry name" value="P-loop containing nucleoside triphosphate hydrolases"/>
    <property type="match status" value="1"/>
</dbReference>
<dbReference type="GO" id="GO:0097216">
    <property type="term" value="F:guanosine tetraphosphate binding"/>
    <property type="evidence" value="ECO:0007669"/>
    <property type="project" value="UniProtKB-ARBA"/>
</dbReference>
<comment type="function">
    <text evidence="10 13">Required for accurate and efficient protein synthesis under certain stress conditions. May act as a fidelity factor of the translation reaction, by catalyzing a one-codon backward translocation of tRNAs on improperly translocated ribosomes. Back-translocation proceeds from a post-translocation (POST) complex to a pre-translocation (PRE) complex, thus giving elongation factor G a second chance to translocate the tRNAs correctly. Binds to ribosomes in a GTP-dependent manner.</text>
</comment>
<dbReference type="InterPro" id="IPR000795">
    <property type="entry name" value="T_Tr_GTP-bd_dom"/>
</dbReference>
<dbReference type="NCBIfam" id="TIGR00231">
    <property type="entry name" value="small_GTP"/>
    <property type="match status" value="1"/>
</dbReference>
<dbReference type="EMBL" id="FXAN01000126">
    <property type="protein sequence ID" value="SMG03088.1"/>
    <property type="molecule type" value="Genomic_DNA"/>
</dbReference>
<evidence type="ECO:0000256" key="12">
    <source>
        <dbReference type="ARBA" id="ARBA00066744"/>
    </source>
</evidence>
<gene>
    <name evidence="13" type="primary">lepA</name>
    <name evidence="15" type="ORF">BSIN_1182</name>
</gene>
<dbReference type="Gene3D" id="3.30.70.870">
    <property type="entry name" value="Elongation Factor G (Translational Gtpase), domain 3"/>
    <property type="match status" value="1"/>
</dbReference>
<dbReference type="InterPro" id="IPR027417">
    <property type="entry name" value="P-loop_NTPase"/>
</dbReference>
<dbReference type="SUPFAM" id="SSF54980">
    <property type="entry name" value="EF-G C-terminal domain-like"/>
    <property type="match status" value="2"/>
</dbReference>
<accession>A0A238HD29</accession>
<dbReference type="Proteomes" id="UP000198460">
    <property type="component" value="Unassembled WGS sequence"/>
</dbReference>
<feature type="binding site" evidence="13">
    <location>
        <begin position="131"/>
        <end position="134"/>
    </location>
    <ligand>
        <name>GTP</name>
        <dbReference type="ChEBI" id="CHEBI:37565"/>
    </ligand>
</feature>
<evidence type="ECO:0000256" key="3">
    <source>
        <dbReference type="ARBA" id="ARBA00022519"/>
    </source>
</evidence>
<dbReference type="FunFam" id="3.30.70.240:FF:000007">
    <property type="entry name" value="Translation factor GUF1, mitochondrial"/>
    <property type="match status" value="1"/>
</dbReference>
<dbReference type="Gene3D" id="3.30.70.240">
    <property type="match status" value="1"/>
</dbReference>
<dbReference type="Pfam" id="PF00679">
    <property type="entry name" value="EFG_C"/>
    <property type="match status" value="1"/>
</dbReference>
<dbReference type="Gene3D" id="3.40.50.300">
    <property type="entry name" value="P-loop containing nucleotide triphosphate hydrolases"/>
    <property type="match status" value="1"/>
</dbReference>
<evidence type="ECO:0000256" key="5">
    <source>
        <dbReference type="ARBA" id="ARBA00022801"/>
    </source>
</evidence>
<dbReference type="GO" id="GO:0005886">
    <property type="term" value="C:plasma membrane"/>
    <property type="evidence" value="ECO:0007669"/>
    <property type="project" value="UniProtKB-SubCell"/>
</dbReference>
<dbReference type="Pfam" id="PF03144">
    <property type="entry name" value="GTP_EFTU_D2"/>
    <property type="match status" value="1"/>
</dbReference>
<comment type="subcellular location">
    <subcellularLocation>
        <location evidence="13">Cell membrane</location>
        <topology evidence="13">Peripheral membrane protein</topology>
        <orientation evidence="13">Cytoplasmic side</orientation>
    </subcellularLocation>
</comment>
<dbReference type="PANTHER" id="PTHR43512">
    <property type="entry name" value="TRANSLATION FACTOR GUF1-RELATED"/>
    <property type="match status" value="1"/>
</dbReference>
<dbReference type="AlphaFoldDB" id="A0A238HD29"/>
<evidence type="ECO:0000313" key="16">
    <source>
        <dbReference type="Proteomes" id="UP000198460"/>
    </source>
</evidence>
<evidence type="ECO:0000256" key="6">
    <source>
        <dbReference type="ARBA" id="ARBA00022917"/>
    </source>
</evidence>
<evidence type="ECO:0000259" key="14">
    <source>
        <dbReference type="PROSITE" id="PS51722"/>
    </source>
</evidence>
<dbReference type="GO" id="GO:0003924">
    <property type="term" value="F:GTPase activity"/>
    <property type="evidence" value="ECO:0007669"/>
    <property type="project" value="UniProtKB-UniRule"/>
</dbReference>
<evidence type="ECO:0000256" key="9">
    <source>
        <dbReference type="ARBA" id="ARBA00050293"/>
    </source>
</evidence>
<dbReference type="PROSITE" id="PS00301">
    <property type="entry name" value="G_TR_1"/>
    <property type="match status" value="1"/>
</dbReference>
<keyword evidence="5 13" id="KW-0378">Hydrolase</keyword>
<dbReference type="InterPro" id="IPR004161">
    <property type="entry name" value="EFTu-like_2"/>
</dbReference>
<dbReference type="InterPro" id="IPR031157">
    <property type="entry name" value="G_TR_CS"/>
</dbReference>
<evidence type="ECO:0000256" key="1">
    <source>
        <dbReference type="ARBA" id="ARBA00005454"/>
    </source>
</evidence>
<dbReference type="InterPro" id="IPR035647">
    <property type="entry name" value="EFG_III/V"/>
</dbReference>
<dbReference type="HAMAP" id="MF_00071">
    <property type="entry name" value="LepA"/>
    <property type="match status" value="1"/>
</dbReference>
<dbReference type="InterPro" id="IPR038363">
    <property type="entry name" value="LepA_C_sf"/>
</dbReference>